<organism evidence="2">
    <name type="scientific">Fagus sylvatica</name>
    <name type="common">Beechnut</name>
    <dbReference type="NCBI Taxonomy" id="28930"/>
    <lineage>
        <taxon>Eukaryota</taxon>
        <taxon>Viridiplantae</taxon>
        <taxon>Streptophyta</taxon>
        <taxon>Embryophyta</taxon>
        <taxon>Tracheophyta</taxon>
        <taxon>Spermatophyta</taxon>
        <taxon>Magnoliopsida</taxon>
        <taxon>eudicotyledons</taxon>
        <taxon>Gunneridae</taxon>
        <taxon>Pentapetalae</taxon>
        <taxon>rosids</taxon>
        <taxon>fabids</taxon>
        <taxon>Fagales</taxon>
        <taxon>Fagaceae</taxon>
        <taxon>Fagus</taxon>
    </lineage>
</organism>
<dbReference type="AlphaFoldDB" id="A0A2N9EG62"/>
<reference evidence="2" key="1">
    <citation type="submission" date="2018-02" db="EMBL/GenBank/DDBJ databases">
        <authorList>
            <person name="Cohen D.B."/>
            <person name="Kent A.D."/>
        </authorList>
    </citation>
    <scope>NUCLEOTIDE SEQUENCE</scope>
</reference>
<dbReference type="EMBL" id="OIVN01000069">
    <property type="protein sequence ID" value="SPC73660.1"/>
    <property type="molecule type" value="Genomic_DNA"/>
</dbReference>
<gene>
    <name evidence="2" type="ORF">FSB_LOCUS1542</name>
</gene>
<feature type="region of interest" description="Disordered" evidence="1">
    <location>
        <begin position="1"/>
        <end position="20"/>
    </location>
</feature>
<evidence type="ECO:0000256" key="1">
    <source>
        <dbReference type="SAM" id="MobiDB-lite"/>
    </source>
</evidence>
<sequence>MGNHLGACTNLSLPKKVTKSSKAKVKQECHLCTANEKVEEKRIETEIPIENRTEDENAMAANESGTTMCKSQEPLINLNEVENTSVSASTDELAKAVESAEHPVAALEGR</sequence>
<name>A0A2N9EG62_FAGSY</name>
<proteinExistence type="predicted"/>
<accession>A0A2N9EG62</accession>
<evidence type="ECO:0000313" key="2">
    <source>
        <dbReference type="EMBL" id="SPC73660.1"/>
    </source>
</evidence>
<protein>
    <submittedName>
        <fullName evidence="2">Uncharacterized protein</fullName>
    </submittedName>
</protein>